<dbReference type="EMBL" id="BMHE01000037">
    <property type="protein sequence ID" value="GGA00270.1"/>
    <property type="molecule type" value="Genomic_DNA"/>
</dbReference>
<comment type="caution">
    <text evidence="1">The sequence shown here is derived from an EMBL/GenBank/DDBJ whole genome shotgun (WGS) entry which is preliminary data.</text>
</comment>
<keyword evidence="2" id="KW-1185">Reference proteome</keyword>
<evidence type="ECO:0000313" key="1">
    <source>
        <dbReference type="EMBL" id="GGA00270.1"/>
    </source>
</evidence>
<name>A0ABQ1F6I0_9BACL</name>
<accession>A0ABQ1F6I0</accession>
<reference evidence="2" key="1">
    <citation type="journal article" date="2019" name="Int. J. Syst. Evol. Microbiol.">
        <title>The Global Catalogue of Microorganisms (GCM) 10K type strain sequencing project: providing services to taxonomists for standard genome sequencing and annotation.</title>
        <authorList>
            <consortium name="The Broad Institute Genomics Platform"/>
            <consortium name="The Broad Institute Genome Sequencing Center for Infectious Disease"/>
            <person name="Wu L."/>
            <person name="Ma J."/>
        </authorList>
    </citation>
    <scope>NUCLEOTIDE SEQUENCE [LARGE SCALE GENOMIC DNA]</scope>
    <source>
        <strain evidence="2">CGMCC 1.15043</strain>
    </source>
</reference>
<proteinExistence type="predicted"/>
<gene>
    <name evidence="1" type="ORF">GCM10008018_53280</name>
</gene>
<evidence type="ECO:0000313" key="2">
    <source>
        <dbReference type="Proteomes" id="UP000615455"/>
    </source>
</evidence>
<dbReference type="Proteomes" id="UP000615455">
    <property type="component" value="Unassembled WGS sequence"/>
</dbReference>
<sequence length="62" mass="7132">MAVITPSLLFEVTTLVDEMSLKIILRVESPDTFDSYVGQLKALKIDRAIQIQQQALERDRKR</sequence>
<dbReference type="Gene3D" id="3.40.190.10">
    <property type="entry name" value="Periplasmic binding protein-like II"/>
    <property type="match status" value="1"/>
</dbReference>
<organism evidence="1 2">
    <name type="scientific">Paenibacillus marchantiophytorum</name>
    <dbReference type="NCBI Taxonomy" id="1619310"/>
    <lineage>
        <taxon>Bacteria</taxon>
        <taxon>Bacillati</taxon>
        <taxon>Bacillota</taxon>
        <taxon>Bacilli</taxon>
        <taxon>Bacillales</taxon>
        <taxon>Paenibacillaceae</taxon>
        <taxon>Paenibacillus</taxon>
    </lineage>
</organism>
<protein>
    <submittedName>
        <fullName evidence="1">Uncharacterized protein</fullName>
    </submittedName>
</protein>